<proteinExistence type="predicted"/>
<dbReference type="InterPro" id="IPR036452">
    <property type="entry name" value="Ribo_hydro-like"/>
</dbReference>
<dbReference type="PANTHER" id="PTHR43264:SF1">
    <property type="entry name" value="INOSINE_URIDINE-PREFERRING NUCLEOSIDE HYDROLASE DOMAIN-CONTAINING PROTEIN"/>
    <property type="match status" value="1"/>
</dbReference>
<dbReference type="SUPFAM" id="SSF53590">
    <property type="entry name" value="Nucleoside hydrolase"/>
    <property type="match status" value="1"/>
</dbReference>
<reference evidence="1 2" key="1">
    <citation type="submission" date="2023-07" db="EMBL/GenBank/DDBJ databases">
        <title>Sorghum-associated microbial communities from plants grown in Nebraska, USA.</title>
        <authorList>
            <person name="Schachtman D."/>
        </authorList>
    </citation>
    <scope>NUCLEOTIDE SEQUENCE [LARGE SCALE GENOMIC DNA]</scope>
    <source>
        <strain evidence="1 2">CC258</strain>
    </source>
</reference>
<evidence type="ECO:0008006" key="3">
    <source>
        <dbReference type="Google" id="ProtNLM"/>
    </source>
</evidence>
<keyword evidence="2" id="KW-1185">Reference proteome</keyword>
<dbReference type="Proteomes" id="UP001267290">
    <property type="component" value="Unassembled WGS sequence"/>
</dbReference>
<accession>A0ABU1NUR4</accession>
<evidence type="ECO:0000313" key="1">
    <source>
        <dbReference type="EMBL" id="MDR6550821.1"/>
    </source>
</evidence>
<dbReference type="Gene3D" id="3.90.245.10">
    <property type="entry name" value="Ribonucleoside hydrolase-like"/>
    <property type="match status" value="1"/>
</dbReference>
<comment type="caution">
    <text evidence="1">The sequence shown here is derived from an EMBL/GenBank/DDBJ whole genome shotgun (WGS) entry which is preliminary data.</text>
</comment>
<protein>
    <recommendedName>
        <fullName evidence="3">Inosine/uridine-preferring nucleoside hydrolase domain-containing protein</fullName>
    </recommendedName>
</protein>
<gene>
    <name evidence="1" type="ORF">J2736_002008</name>
</gene>
<sequence>MGISRRCRSVIVGTDWWTDSDDVVAMRVLVWAEQQGMVKIAAVGMSACMPYSAASLDAFLTAEGRPGVRIGIDIEATDFGKVPKYQKNMAERLNGAKRNEDCEDAVRMYRRTLAEMPNKLDLIEIGYQQVLAALLQSPGDDLSPLTGLELVTLKVNKLWVMAGHWENDGSGVENNFARNRRSIVAGHHVCAHWPTPITFLGWEVSNKILTGGTLPEDDNVALALRDHGFPNGRSSWDPMLVLLACLGDEEEAGYRTVVGTAHVDVDSGRNSFDVHADGKHAYVVKVHPDEVYREAIDRILESCVRSDL</sequence>
<dbReference type="PANTHER" id="PTHR43264">
    <property type="match status" value="1"/>
</dbReference>
<name>A0ABU1NUR4_9BACL</name>
<organism evidence="1 2">
    <name type="scientific">Paenibacillus qinlingensis</name>
    <dbReference type="NCBI Taxonomy" id="1837343"/>
    <lineage>
        <taxon>Bacteria</taxon>
        <taxon>Bacillati</taxon>
        <taxon>Bacillota</taxon>
        <taxon>Bacilli</taxon>
        <taxon>Bacillales</taxon>
        <taxon>Paenibacillaceae</taxon>
        <taxon>Paenibacillus</taxon>
    </lineage>
</organism>
<dbReference type="RefSeq" id="WP_310225956.1">
    <property type="nucleotide sequence ID" value="NZ_JAVDSB010000002.1"/>
</dbReference>
<evidence type="ECO:0000313" key="2">
    <source>
        <dbReference type="Proteomes" id="UP001267290"/>
    </source>
</evidence>
<dbReference type="EMBL" id="JAVDSB010000002">
    <property type="protein sequence ID" value="MDR6550821.1"/>
    <property type="molecule type" value="Genomic_DNA"/>
</dbReference>